<dbReference type="InterPro" id="IPR027417">
    <property type="entry name" value="P-loop_NTPase"/>
</dbReference>
<comment type="similarity">
    <text evidence="1 3">Belongs to the sulfotransferase 1 family.</text>
</comment>
<dbReference type="EC" id="2.8.2.-" evidence="3"/>
<dbReference type="Proteomes" id="UP000626092">
    <property type="component" value="Unassembled WGS sequence"/>
</dbReference>
<keyword evidence="2 3" id="KW-0808">Transferase</keyword>
<dbReference type="SUPFAM" id="SSF52540">
    <property type="entry name" value="P-loop containing nucleoside triphosphate hydrolases"/>
    <property type="match status" value="1"/>
</dbReference>
<name>A0A834GJ98_RHOSS</name>
<dbReference type="InterPro" id="IPR000863">
    <property type="entry name" value="Sulfotransferase_dom"/>
</dbReference>
<dbReference type="PANTHER" id="PTHR11783">
    <property type="entry name" value="SULFOTRANSFERASE SULT"/>
    <property type="match status" value="1"/>
</dbReference>
<dbReference type="OrthoDB" id="205623at2759"/>
<sequence>MLRPEKIGINSLEDVFDMFCRGVSLYGPFWDHVLGYWKESLDKPNKVIFLKYEEMKENPNLHLRRLAELLGCPFLPEEEASGLGNEILRLCSFDNLSNLEVGNSGKLLTGEPNKAFFRRGSLVLLPNFSFSACYF</sequence>
<evidence type="ECO:0000256" key="3">
    <source>
        <dbReference type="RuleBase" id="RU361155"/>
    </source>
</evidence>
<evidence type="ECO:0000256" key="2">
    <source>
        <dbReference type="ARBA" id="ARBA00022679"/>
    </source>
</evidence>
<keyword evidence="6" id="KW-1185">Reference proteome</keyword>
<accession>A0A834GJ98</accession>
<dbReference type="GO" id="GO:0008146">
    <property type="term" value="F:sulfotransferase activity"/>
    <property type="evidence" value="ECO:0007669"/>
    <property type="project" value="InterPro"/>
</dbReference>
<proteinExistence type="inferred from homology"/>
<dbReference type="AlphaFoldDB" id="A0A834GJ98"/>
<organism evidence="5 6">
    <name type="scientific">Rhododendron simsii</name>
    <name type="common">Sims's rhododendron</name>
    <dbReference type="NCBI Taxonomy" id="118357"/>
    <lineage>
        <taxon>Eukaryota</taxon>
        <taxon>Viridiplantae</taxon>
        <taxon>Streptophyta</taxon>
        <taxon>Embryophyta</taxon>
        <taxon>Tracheophyta</taxon>
        <taxon>Spermatophyta</taxon>
        <taxon>Magnoliopsida</taxon>
        <taxon>eudicotyledons</taxon>
        <taxon>Gunneridae</taxon>
        <taxon>Pentapetalae</taxon>
        <taxon>asterids</taxon>
        <taxon>Ericales</taxon>
        <taxon>Ericaceae</taxon>
        <taxon>Ericoideae</taxon>
        <taxon>Rhodoreae</taxon>
        <taxon>Rhododendron</taxon>
    </lineage>
</organism>
<gene>
    <name evidence="5" type="ORF">RHSIM_Rhsim09G0122400</name>
</gene>
<feature type="domain" description="Sulfotransferase" evidence="4">
    <location>
        <begin position="11"/>
        <end position="121"/>
    </location>
</feature>
<evidence type="ECO:0000313" key="5">
    <source>
        <dbReference type="EMBL" id="KAF7131978.1"/>
    </source>
</evidence>
<dbReference type="EMBL" id="WJXA01000009">
    <property type="protein sequence ID" value="KAF7131978.1"/>
    <property type="molecule type" value="Genomic_DNA"/>
</dbReference>
<protein>
    <recommendedName>
        <fullName evidence="3">Sulfotransferase</fullName>
        <ecNumber evidence="3">2.8.2.-</ecNumber>
    </recommendedName>
</protein>
<evidence type="ECO:0000313" key="6">
    <source>
        <dbReference type="Proteomes" id="UP000626092"/>
    </source>
</evidence>
<evidence type="ECO:0000259" key="4">
    <source>
        <dbReference type="Pfam" id="PF00685"/>
    </source>
</evidence>
<comment type="caution">
    <text evidence="5">The sequence shown here is derived from an EMBL/GenBank/DDBJ whole genome shotgun (WGS) entry which is preliminary data.</text>
</comment>
<dbReference type="Gene3D" id="3.40.50.300">
    <property type="entry name" value="P-loop containing nucleotide triphosphate hydrolases"/>
    <property type="match status" value="1"/>
</dbReference>
<reference evidence="5" key="1">
    <citation type="submission" date="2019-11" db="EMBL/GenBank/DDBJ databases">
        <authorList>
            <person name="Liu Y."/>
            <person name="Hou J."/>
            <person name="Li T.-Q."/>
            <person name="Guan C.-H."/>
            <person name="Wu X."/>
            <person name="Wu H.-Z."/>
            <person name="Ling F."/>
            <person name="Zhang R."/>
            <person name="Shi X.-G."/>
            <person name="Ren J.-P."/>
            <person name="Chen E.-F."/>
            <person name="Sun J.-M."/>
        </authorList>
    </citation>
    <scope>NUCLEOTIDE SEQUENCE</scope>
    <source>
        <strain evidence="5">Adult_tree_wgs_1</strain>
        <tissue evidence="5">Leaves</tissue>
    </source>
</reference>
<dbReference type="Pfam" id="PF00685">
    <property type="entry name" value="Sulfotransfer_1"/>
    <property type="match status" value="1"/>
</dbReference>
<evidence type="ECO:0000256" key="1">
    <source>
        <dbReference type="ARBA" id="ARBA00005771"/>
    </source>
</evidence>